<organism evidence="1 2">
    <name type="scientific">Flavobacterium cellulosilyticum</name>
    <dbReference type="NCBI Taxonomy" id="2541731"/>
    <lineage>
        <taxon>Bacteria</taxon>
        <taxon>Pseudomonadati</taxon>
        <taxon>Bacteroidota</taxon>
        <taxon>Flavobacteriia</taxon>
        <taxon>Flavobacteriales</taxon>
        <taxon>Flavobacteriaceae</taxon>
        <taxon>Flavobacterium</taxon>
    </lineage>
</organism>
<gene>
    <name evidence="1" type="ORF">E0F76_02690</name>
</gene>
<dbReference type="Proteomes" id="UP000295479">
    <property type="component" value="Unassembled WGS sequence"/>
</dbReference>
<protein>
    <submittedName>
        <fullName evidence="1">Uncharacterized protein</fullName>
    </submittedName>
</protein>
<dbReference type="OrthoDB" id="1449018at2"/>
<evidence type="ECO:0000313" key="1">
    <source>
        <dbReference type="EMBL" id="TDD99649.1"/>
    </source>
</evidence>
<evidence type="ECO:0000313" key="2">
    <source>
        <dbReference type="Proteomes" id="UP000295479"/>
    </source>
</evidence>
<sequence length="87" mass="10102">MSKIMYTSFEQIEADLEILNLEKEINHQKIILGFQKIKEHFTPSGLTKNIFNTFKSIYSGISNTNNTVLSIIIPFVIKWIIDKKRGK</sequence>
<reference evidence="1 2" key="1">
    <citation type="submission" date="2019-03" db="EMBL/GenBank/DDBJ databases">
        <title>Flavobacterium AR-3-4 sp. nov. isolated from arctic soil.</title>
        <authorList>
            <person name="Chaudhary D.K."/>
        </authorList>
    </citation>
    <scope>NUCLEOTIDE SEQUENCE [LARGE SCALE GENOMIC DNA]</scope>
    <source>
        <strain evidence="1 2">AR-3-4</strain>
    </source>
</reference>
<dbReference type="EMBL" id="SMFK01000001">
    <property type="protein sequence ID" value="TDD99649.1"/>
    <property type="molecule type" value="Genomic_DNA"/>
</dbReference>
<dbReference type="SUPFAM" id="SSF109993">
    <property type="entry name" value="VPS9 domain"/>
    <property type="match status" value="1"/>
</dbReference>
<name>A0A4R5CKE8_9FLAO</name>
<dbReference type="RefSeq" id="WP_132000988.1">
    <property type="nucleotide sequence ID" value="NZ_SMFK01000001.1"/>
</dbReference>
<keyword evidence="2" id="KW-1185">Reference proteome</keyword>
<dbReference type="InterPro" id="IPR037191">
    <property type="entry name" value="VPS9_dom_sf"/>
</dbReference>
<accession>A0A4R5CKE8</accession>
<dbReference type="Pfam" id="PF19852">
    <property type="entry name" value="DUF6327"/>
    <property type="match status" value="1"/>
</dbReference>
<dbReference type="AlphaFoldDB" id="A0A4R5CKE8"/>
<proteinExistence type="predicted"/>
<dbReference type="InterPro" id="IPR046290">
    <property type="entry name" value="DUF6327"/>
</dbReference>
<comment type="caution">
    <text evidence="1">The sequence shown here is derived from an EMBL/GenBank/DDBJ whole genome shotgun (WGS) entry which is preliminary data.</text>
</comment>